<sequence length="169" mass="18935">MASATSFYDFKPLDKKGVEKPMSDFQGKVVLVVNTASKCGFTPQYAGLEKLYKDIKAKHPEDFEILGFPCNQFGSQEPGSDDEIQNFCQINYGVSFPIMGKTNVNGEKANPLYEWLKSEQPGLLGLKLVKWNFEKFLVGKDGKVKGRWASTTKPENLETAILAELEKKE</sequence>
<keyword evidence="3" id="KW-0049">Antioxidant</keyword>
<reference evidence="10" key="1">
    <citation type="journal article" date="2013" name="Genome Announc.">
        <title>Draft genome sequence of the grapevine dieback fungus Eutypa lata UCR-EL1.</title>
        <authorList>
            <person name="Blanco-Ulate B."/>
            <person name="Rolshausen P.E."/>
            <person name="Cantu D."/>
        </authorList>
    </citation>
    <scope>NUCLEOTIDE SEQUENCE [LARGE SCALE GENOMIC DNA]</scope>
    <source>
        <strain evidence="10">UCR-EL1</strain>
    </source>
</reference>
<gene>
    <name evidence="9" type="ORF">UCREL1_151</name>
</gene>
<dbReference type="STRING" id="1287681.M7T7B6"/>
<comment type="similarity">
    <text evidence="1 8">Belongs to the glutathione peroxidase family.</text>
</comment>
<evidence type="ECO:0000256" key="5">
    <source>
        <dbReference type="ARBA" id="ARBA00023284"/>
    </source>
</evidence>
<evidence type="ECO:0000313" key="10">
    <source>
        <dbReference type="Proteomes" id="UP000012174"/>
    </source>
</evidence>
<comment type="catalytic activity">
    <reaction evidence="6">
        <text>a hydroperoxide + [thioredoxin]-dithiol = an alcohol + [thioredoxin]-disulfide + H2O</text>
        <dbReference type="Rhea" id="RHEA:62620"/>
        <dbReference type="Rhea" id="RHEA-COMP:10698"/>
        <dbReference type="Rhea" id="RHEA-COMP:10700"/>
        <dbReference type="ChEBI" id="CHEBI:15377"/>
        <dbReference type="ChEBI" id="CHEBI:29950"/>
        <dbReference type="ChEBI" id="CHEBI:30879"/>
        <dbReference type="ChEBI" id="CHEBI:35924"/>
        <dbReference type="ChEBI" id="CHEBI:50058"/>
        <dbReference type="EC" id="1.11.1.24"/>
    </reaction>
</comment>
<keyword evidence="4 8" id="KW-0560">Oxidoreductase</keyword>
<dbReference type="CDD" id="cd00340">
    <property type="entry name" value="GSH_Peroxidase"/>
    <property type="match status" value="1"/>
</dbReference>
<dbReference type="InterPro" id="IPR036249">
    <property type="entry name" value="Thioredoxin-like_sf"/>
</dbReference>
<dbReference type="HOGENOM" id="CLU_029507_3_1_1"/>
<dbReference type="AlphaFoldDB" id="M7T7B6"/>
<dbReference type="FunFam" id="3.40.30.10:FF:000010">
    <property type="entry name" value="Glutathione peroxidase"/>
    <property type="match status" value="1"/>
</dbReference>
<dbReference type="OMA" id="TFPMTEK"/>
<name>M7T7B6_EUTLA</name>
<dbReference type="KEGG" id="ela:UCREL1_151"/>
<accession>M7T7B6</accession>
<evidence type="ECO:0000256" key="7">
    <source>
        <dbReference type="PIRSR" id="PIRSR000303-1"/>
    </source>
</evidence>
<dbReference type="GO" id="GO:0005829">
    <property type="term" value="C:cytosol"/>
    <property type="evidence" value="ECO:0007669"/>
    <property type="project" value="EnsemblFungi"/>
</dbReference>
<dbReference type="PROSITE" id="PS00460">
    <property type="entry name" value="GLUTATHIONE_PEROXID_1"/>
    <property type="match status" value="1"/>
</dbReference>
<dbReference type="InterPro" id="IPR029760">
    <property type="entry name" value="GPX_CS"/>
</dbReference>
<evidence type="ECO:0000256" key="2">
    <source>
        <dbReference type="ARBA" id="ARBA00022559"/>
    </source>
</evidence>
<dbReference type="PANTHER" id="PTHR11592">
    <property type="entry name" value="GLUTATHIONE PEROXIDASE"/>
    <property type="match status" value="1"/>
</dbReference>
<evidence type="ECO:0000313" key="9">
    <source>
        <dbReference type="EMBL" id="EMR72788.1"/>
    </source>
</evidence>
<evidence type="ECO:0000256" key="6">
    <source>
        <dbReference type="ARBA" id="ARBA00049091"/>
    </source>
</evidence>
<dbReference type="PROSITE" id="PS00763">
    <property type="entry name" value="GLUTATHIONE_PEROXID_2"/>
    <property type="match status" value="1"/>
</dbReference>
<dbReference type="OrthoDB" id="446890at2759"/>
<keyword evidence="10" id="KW-1185">Reference proteome</keyword>
<evidence type="ECO:0000256" key="3">
    <source>
        <dbReference type="ARBA" id="ARBA00022862"/>
    </source>
</evidence>
<dbReference type="Pfam" id="PF00255">
    <property type="entry name" value="GSHPx"/>
    <property type="match status" value="1"/>
</dbReference>
<keyword evidence="2 8" id="KW-0575">Peroxidase</keyword>
<dbReference type="GO" id="GO:0045454">
    <property type="term" value="P:cell redox homeostasis"/>
    <property type="evidence" value="ECO:0007669"/>
    <property type="project" value="EnsemblFungi"/>
</dbReference>
<evidence type="ECO:0000256" key="4">
    <source>
        <dbReference type="ARBA" id="ARBA00023002"/>
    </source>
</evidence>
<dbReference type="InterPro" id="IPR000889">
    <property type="entry name" value="Glutathione_peroxidase"/>
</dbReference>
<dbReference type="GO" id="GO:0042744">
    <property type="term" value="P:hydrogen peroxide catabolic process"/>
    <property type="evidence" value="ECO:0007669"/>
    <property type="project" value="EnsemblFungi"/>
</dbReference>
<dbReference type="PANTHER" id="PTHR11592:SF78">
    <property type="entry name" value="GLUTATHIONE PEROXIDASE"/>
    <property type="match status" value="1"/>
</dbReference>
<protein>
    <recommendedName>
        <fullName evidence="8">Glutathione peroxidase</fullName>
    </recommendedName>
</protein>
<evidence type="ECO:0000256" key="8">
    <source>
        <dbReference type="RuleBase" id="RU000499"/>
    </source>
</evidence>
<dbReference type="SUPFAM" id="SSF52833">
    <property type="entry name" value="Thioredoxin-like"/>
    <property type="match status" value="1"/>
</dbReference>
<feature type="active site" evidence="7">
    <location>
        <position position="39"/>
    </location>
</feature>
<dbReference type="GO" id="GO:0005739">
    <property type="term" value="C:mitochondrion"/>
    <property type="evidence" value="ECO:0007669"/>
    <property type="project" value="EnsemblFungi"/>
</dbReference>
<evidence type="ECO:0000256" key="1">
    <source>
        <dbReference type="ARBA" id="ARBA00006926"/>
    </source>
</evidence>
<dbReference type="GO" id="GO:0008379">
    <property type="term" value="F:thioredoxin peroxidase activity"/>
    <property type="evidence" value="ECO:0007669"/>
    <property type="project" value="EnsemblFungi"/>
</dbReference>
<dbReference type="Gene3D" id="3.40.30.10">
    <property type="entry name" value="Glutaredoxin"/>
    <property type="match status" value="1"/>
</dbReference>
<dbReference type="GO" id="GO:0061692">
    <property type="term" value="P:cellular detoxification of hydrogen peroxide"/>
    <property type="evidence" value="ECO:0007669"/>
    <property type="project" value="EnsemblFungi"/>
</dbReference>
<dbReference type="InterPro" id="IPR029759">
    <property type="entry name" value="GPX_AS"/>
</dbReference>
<proteinExistence type="inferred from homology"/>
<dbReference type="PROSITE" id="PS51355">
    <property type="entry name" value="GLUTATHIONE_PEROXID_3"/>
    <property type="match status" value="1"/>
</dbReference>
<keyword evidence="5" id="KW-0676">Redox-active center</keyword>
<dbReference type="PRINTS" id="PR01011">
    <property type="entry name" value="GLUTPROXDASE"/>
</dbReference>
<dbReference type="EMBL" id="KB705382">
    <property type="protein sequence ID" value="EMR72788.1"/>
    <property type="molecule type" value="Genomic_DNA"/>
</dbReference>
<dbReference type="PIRSF" id="PIRSF000303">
    <property type="entry name" value="Glutathion_perox"/>
    <property type="match status" value="1"/>
</dbReference>
<dbReference type="eggNOG" id="KOG1651">
    <property type="taxonomic scope" value="Eukaryota"/>
</dbReference>
<dbReference type="Proteomes" id="UP000012174">
    <property type="component" value="Unassembled WGS sequence"/>
</dbReference>
<organism evidence="9 10">
    <name type="scientific">Eutypa lata (strain UCR-EL1)</name>
    <name type="common">Grapevine dieback disease fungus</name>
    <name type="synonym">Eutypa armeniacae</name>
    <dbReference type="NCBI Taxonomy" id="1287681"/>
    <lineage>
        <taxon>Eukaryota</taxon>
        <taxon>Fungi</taxon>
        <taxon>Dikarya</taxon>
        <taxon>Ascomycota</taxon>
        <taxon>Pezizomycotina</taxon>
        <taxon>Sordariomycetes</taxon>
        <taxon>Xylariomycetidae</taxon>
        <taxon>Xylariales</taxon>
        <taxon>Diatrypaceae</taxon>
        <taxon>Eutypa</taxon>
    </lineage>
</organism>